<keyword evidence="8 11" id="KW-0472">Membrane</keyword>
<evidence type="ECO:0000313" key="14">
    <source>
        <dbReference type="EMBL" id="KAJ6718307.1"/>
    </source>
</evidence>
<keyword evidence="4" id="KW-1003">Cell membrane</keyword>
<evidence type="ECO:0000256" key="9">
    <source>
        <dbReference type="ARBA" id="ARBA00043939"/>
    </source>
</evidence>
<feature type="transmembrane region" description="Helical" evidence="11">
    <location>
        <begin position="448"/>
        <end position="471"/>
    </location>
</feature>
<feature type="region of interest" description="Disordered" evidence="10">
    <location>
        <begin position="211"/>
        <end position="256"/>
    </location>
</feature>
<dbReference type="PROSITE" id="PS51382">
    <property type="entry name" value="SPX"/>
    <property type="match status" value="1"/>
</dbReference>
<keyword evidence="6 11" id="KW-0812">Transmembrane</keyword>
<feature type="transmembrane region" description="Helical" evidence="11">
    <location>
        <begin position="492"/>
        <end position="512"/>
    </location>
</feature>
<feature type="transmembrane region" description="Helical" evidence="11">
    <location>
        <begin position="617"/>
        <end position="634"/>
    </location>
</feature>
<comment type="caution">
    <text evidence="14">The sequence shown here is derived from an EMBL/GenBank/DDBJ whole genome shotgun (WGS) entry which is preliminary data.</text>
</comment>
<accession>A0A9Q0TV18</accession>
<dbReference type="InterPro" id="IPR034092">
    <property type="entry name" value="PHO1_SPX"/>
</dbReference>
<evidence type="ECO:0000259" key="13">
    <source>
        <dbReference type="PROSITE" id="PS51382"/>
    </source>
</evidence>
<feature type="compositionally biased region" description="Acidic residues" evidence="10">
    <location>
        <begin position="234"/>
        <end position="250"/>
    </location>
</feature>
<evidence type="ECO:0000256" key="7">
    <source>
        <dbReference type="ARBA" id="ARBA00022989"/>
    </source>
</evidence>
<evidence type="ECO:0000313" key="15">
    <source>
        <dbReference type="Proteomes" id="UP001151532"/>
    </source>
</evidence>
<feature type="compositionally biased region" description="Basic and acidic residues" evidence="10">
    <location>
        <begin position="211"/>
        <end position="233"/>
    </location>
</feature>
<keyword evidence="3" id="KW-0813">Transport</keyword>
<dbReference type="InterPro" id="IPR004342">
    <property type="entry name" value="EXS_C"/>
</dbReference>
<dbReference type="Pfam" id="PF03124">
    <property type="entry name" value="EXS"/>
    <property type="match status" value="1"/>
</dbReference>
<dbReference type="GO" id="GO:0016036">
    <property type="term" value="P:cellular response to phosphate starvation"/>
    <property type="evidence" value="ECO:0007669"/>
    <property type="project" value="TreeGrafter"/>
</dbReference>
<feature type="domain" description="EXS" evidence="12">
    <location>
        <begin position="615"/>
        <end position="809"/>
    </location>
</feature>
<comment type="function">
    <text evidence="9">May transport inorganic phosphate (Pi).</text>
</comment>
<feature type="domain" description="SPX" evidence="13">
    <location>
        <begin position="1"/>
        <end position="356"/>
    </location>
</feature>
<keyword evidence="7 11" id="KW-1133">Transmembrane helix</keyword>
<reference evidence="14" key="2">
    <citation type="journal article" date="2023" name="Int. J. Mol. Sci.">
        <title>De Novo Assembly and Annotation of 11 Diverse Shrub Willow (Salix) Genomes Reveals Novel Gene Organization in Sex-Linked Regions.</title>
        <authorList>
            <person name="Hyden B."/>
            <person name="Feng K."/>
            <person name="Yates T.B."/>
            <person name="Jawdy S."/>
            <person name="Cereghino C."/>
            <person name="Smart L.B."/>
            <person name="Muchero W."/>
        </authorList>
    </citation>
    <scope>NUCLEOTIDE SEQUENCE</scope>
    <source>
        <tissue evidence="14">Shoot tip</tissue>
    </source>
</reference>
<evidence type="ECO:0000259" key="12">
    <source>
        <dbReference type="PROSITE" id="PS51380"/>
    </source>
</evidence>
<evidence type="ECO:0000256" key="5">
    <source>
        <dbReference type="ARBA" id="ARBA00022592"/>
    </source>
</evidence>
<dbReference type="EMBL" id="JAPFFK010000014">
    <property type="protein sequence ID" value="KAJ6718307.1"/>
    <property type="molecule type" value="Genomic_DNA"/>
</dbReference>
<evidence type="ECO:0000256" key="1">
    <source>
        <dbReference type="ARBA" id="ARBA00004651"/>
    </source>
</evidence>
<dbReference type="AlphaFoldDB" id="A0A9Q0TV18"/>
<evidence type="ECO:0000256" key="3">
    <source>
        <dbReference type="ARBA" id="ARBA00022448"/>
    </source>
</evidence>
<keyword evidence="14" id="KW-0675">Receptor</keyword>
<keyword evidence="5" id="KW-0592">Phosphate transport</keyword>
<feature type="transmembrane region" description="Helical" evidence="11">
    <location>
        <begin position="679"/>
        <end position="705"/>
    </location>
</feature>
<evidence type="ECO:0000256" key="10">
    <source>
        <dbReference type="SAM" id="MobiDB-lite"/>
    </source>
</evidence>
<dbReference type="Pfam" id="PF03105">
    <property type="entry name" value="SPX"/>
    <property type="match status" value="1"/>
</dbReference>
<evidence type="ECO:0000256" key="6">
    <source>
        <dbReference type="ARBA" id="ARBA00022692"/>
    </source>
</evidence>
<evidence type="ECO:0000256" key="11">
    <source>
        <dbReference type="SAM" id="Phobius"/>
    </source>
</evidence>
<keyword evidence="15" id="KW-1185">Reference proteome</keyword>
<dbReference type="Proteomes" id="UP001151532">
    <property type="component" value="Chromosome 10"/>
</dbReference>
<sequence>MKFGKEFTAQAVPEWQEAYMDYDFLKTLLKEIRGFRLRTNPPATTPDGLKRNLTLYRSFSGLTRRSANYTPMSPSSPDLEMQPILVKSVNLAGSHSYQTTFLMPSIQGGEYELVYFRRLDDEFNRVEKFYRSKVDEVLKEAAMLNKQMDALIAFRIKVENPSGWSDRVADMTRLASDVAASTAALAAASPSGARSRRGALHLLDVIEEGKSLHARSDGSKHDEVEKKSDNTDQKEEEEEEEEEGEGEGEGENPKIMVRNFRPAPLEILNRVKINNTQATPRSTIKNFLNVPQQTEIKFTRENLRKVEEQLKVAFVEFYQKLRLLKSYSFLNTLAFSKIMKKYDKITTRAASKVYMKMVDNSYLGSSDEVTQLLERVEATFIKHFSNSNRSKGMRVLRPKAKKERHRITFYMGFFSGCTVALIIALALIVKAQKLMDKQGSALYMQTMFPLYSLFGLIVLHVLMYAANIYFWRRYRVNYSFIFGFKRETELDYRQVLLLGFGIAVLALCSVLLNLDMEMDPITKDYKAFTELLPLNVLILLLAILLWPFNMFYRSSRFFLLTCIIHCIAAPLYKVTLPDFFLADQFTSQVQSLRSLEFYICYYGWGDYKHRHNSCKESTVFITFSFIVAVIPYWCRLLQCLRRLFEEKDPMQGYNGLKYFFTIVAVCLRTAYSINKGVGWRAIAWTFSVIAAIIGTYWDVVYDWGLLQRHSKNRWLRDKLLVPHKSVYFVAMVLNVLLRFAWLQTVLNFRLTSLHRESMIALVASLEIIRRGMWNFFRLENEHLNNVGKYRAFKSVPLPFNTLEDDDHED</sequence>
<feature type="transmembrane region" description="Helical" evidence="11">
    <location>
        <begin position="726"/>
        <end position="746"/>
    </location>
</feature>
<dbReference type="OrthoDB" id="9970435at2759"/>
<proteinExistence type="inferred from homology"/>
<name>A0A9Q0TV18_SALPP</name>
<evidence type="ECO:0000256" key="2">
    <source>
        <dbReference type="ARBA" id="ARBA00009665"/>
    </source>
</evidence>
<evidence type="ECO:0000256" key="4">
    <source>
        <dbReference type="ARBA" id="ARBA00022475"/>
    </source>
</evidence>
<dbReference type="GO" id="GO:0000822">
    <property type="term" value="F:inositol hexakisphosphate binding"/>
    <property type="evidence" value="ECO:0007669"/>
    <property type="project" value="TreeGrafter"/>
</dbReference>
<dbReference type="CDD" id="cd14476">
    <property type="entry name" value="SPX_PHO1_like"/>
    <property type="match status" value="1"/>
</dbReference>
<dbReference type="GO" id="GO:0005802">
    <property type="term" value="C:trans-Golgi network"/>
    <property type="evidence" value="ECO:0007669"/>
    <property type="project" value="TreeGrafter"/>
</dbReference>
<dbReference type="GO" id="GO:0006817">
    <property type="term" value="P:phosphate ion transport"/>
    <property type="evidence" value="ECO:0007669"/>
    <property type="project" value="UniProtKB-KW"/>
</dbReference>
<reference evidence="14" key="1">
    <citation type="submission" date="2022-11" db="EMBL/GenBank/DDBJ databases">
        <authorList>
            <person name="Hyden B.L."/>
            <person name="Feng K."/>
            <person name="Yates T."/>
            <person name="Jawdy S."/>
            <person name="Smart L.B."/>
            <person name="Muchero W."/>
        </authorList>
    </citation>
    <scope>NUCLEOTIDE SEQUENCE</scope>
    <source>
        <tissue evidence="14">Shoot tip</tissue>
    </source>
</reference>
<dbReference type="InterPro" id="IPR004331">
    <property type="entry name" value="SPX_dom"/>
</dbReference>
<protein>
    <submittedName>
        <fullName evidence="14">XENOTROPIC AND POLYTROPIC RETROVIRUS RECEPTOR 1-RELATED</fullName>
    </submittedName>
</protein>
<comment type="subcellular location">
    <subcellularLocation>
        <location evidence="1">Cell membrane</location>
        <topology evidence="1">Multi-pass membrane protein</topology>
    </subcellularLocation>
</comment>
<feature type="transmembrane region" description="Helical" evidence="11">
    <location>
        <begin position="407"/>
        <end position="428"/>
    </location>
</feature>
<evidence type="ECO:0000256" key="8">
    <source>
        <dbReference type="ARBA" id="ARBA00023136"/>
    </source>
</evidence>
<dbReference type="PROSITE" id="PS51380">
    <property type="entry name" value="EXS"/>
    <property type="match status" value="1"/>
</dbReference>
<comment type="similarity">
    <text evidence="2">Belongs to the SYG1 (TC 2.A.94) family.</text>
</comment>
<dbReference type="PANTHER" id="PTHR10783">
    <property type="entry name" value="XENOTROPIC AND POLYTROPIC RETROVIRUS RECEPTOR 1-RELATED"/>
    <property type="match status" value="1"/>
</dbReference>
<dbReference type="PANTHER" id="PTHR10783:SF4">
    <property type="entry name" value="PHOSPHATE TRANSPORTER PHO1 HOMOLOG 3"/>
    <property type="match status" value="1"/>
</dbReference>
<feature type="transmembrane region" description="Helical" evidence="11">
    <location>
        <begin position="532"/>
        <end position="550"/>
    </location>
</feature>
<dbReference type="GO" id="GO:0005886">
    <property type="term" value="C:plasma membrane"/>
    <property type="evidence" value="ECO:0007669"/>
    <property type="project" value="UniProtKB-SubCell"/>
</dbReference>
<gene>
    <name evidence="14" type="ORF">OIU79_006257</name>
</gene>
<feature type="transmembrane region" description="Helical" evidence="11">
    <location>
        <begin position="557"/>
        <end position="575"/>
    </location>
</feature>
<organism evidence="14 15">
    <name type="scientific">Salix purpurea</name>
    <name type="common">Purple osier willow</name>
    <dbReference type="NCBI Taxonomy" id="77065"/>
    <lineage>
        <taxon>Eukaryota</taxon>
        <taxon>Viridiplantae</taxon>
        <taxon>Streptophyta</taxon>
        <taxon>Embryophyta</taxon>
        <taxon>Tracheophyta</taxon>
        <taxon>Spermatophyta</taxon>
        <taxon>Magnoliopsida</taxon>
        <taxon>eudicotyledons</taxon>
        <taxon>Gunneridae</taxon>
        <taxon>Pentapetalae</taxon>
        <taxon>rosids</taxon>
        <taxon>fabids</taxon>
        <taxon>Malpighiales</taxon>
        <taxon>Salicaceae</taxon>
        <taxon>Saliceae</taxon>
        <taxon>Salix</taxon>
    </lineage>
</organism>